<dbReference type="Proteomes" id="UP000063308">
    <property type="component" value="Chromosome"/>
</dbReference>
<keyword evidence="4" id="KW-0812">Transmembrane</keyword>
<keyword evidence="6" id="KW-0630">Potassium</keyword>
<evidence type="ECO:0000256" key="10">
    <source>
        <dbReference type="ARBA" id="ARBA00023303"/>
    </source>
</evidence>
<dbReference type="InterPro" id="IPR047871">
    <property type="entry name" value="K_chnl_Slo-like"/>
</dbReference>
<dbReference type="Gene3D" id="1.10.287.70">
    <property type="match status" value="1"/>
</dbReference>
<dbReference type="GO" id="GO:0005267">
    <property type="term" value="F:potassium channel activity"/>
    <property type="evidence" value="ECO:0007669"/>
    <property type="project" value="UniProtKB-KW"/>
</dbReference>
<dbReference type="EMBL" id="AP014685">
    <property type="protein sequence ID" value="BAR61830.1"/>
    <property type="molecule type" value="Genomic_DNA"/>
</dbReference>
<evidence type="ECO:0000256" key="1">
    <source>
        <dbReference type="ARBA" id="ARBA00004141"/>
    </source>
</evidence>
<evidence type="ECO:0000256" key="4">
    <source>
        <dbReference type="ARBA" id="ARBA00022692"/>
    </source>
</evidence>
<evidence type="ECO:0000256" key="2">
    <source>
        <dbReference type="ARBA" id="ARBA00022448"/>
    </source>
</evidence>
<evidence type="ECO:0000256" key="8">
    <source>
        <dbReference type="ARBA" id="ARBA00023065"/>
    </source>
</evidence>
<organism evidence="12 13">
    <name type="scientific">Bradyrhizobium diazoefficiens</name>
    <dbReference type="NCBI Taxonomy" id="1355477"/>
    <lineage>
        <taxon>Bacteria</taxon>
        <taxon>Pseudomonadati</taxon>
        <taxon>Pseudomonadota</taxon>
        <taxon>Alphaproteobacteria</taxon>
        <taxon>Hyphomicrobiales</taxon>
        <taxon>Nitrobacteraceae</taxon>
        <taxon>Bradyrhizobium</taxon>
    </lineage>
</organism>
<name>A0A0E3VX07_9BRAD</name>
<comment type="subcellular location">
    <subcellularLocation>
        <location evidence="1">Membrane</location>
        <topology evidence="1">Multi-pass membrane protein</topology>
    </subcellularLocation>
</comment>
<keyword evidence="3" id="KW-0633">Potassium transport</keyword>
<dbReference type="InterPro" id="IPR013099">
    <property type="entry name" value="K_chnl_dom"/>
</dbReference>
<dbReference type="PANTHER" id="PTHR10027:SF10">
    <property type="entry name" value="SLOWPOKE 2, ISOFORM D"/>
    <property type="match status" value="1"/>
</dbReference>
<dbReference type="GO" id="GO:0016020">
    <property type="term" value="C:membrane"/>
    <property type="evidence" value="ECO:0007669"/>
    <property type="project" value="UniProtKB-SubCell"/>
</dbReference>
<reference evidence="12 13" key="1">
    <citation type="submission" date="2014-11" db="EMBL/GenBank/DDBJ databases">
        <title>Symbiosis island explosion on the genome of extra-slow-growing strains of soybean bradyrhizobia with massive insertion sequences.</title>
        <authorList>
            <person name="Iida T."/>
            <person name="Minamisawa K."/>
        </authorList>
    </citation>
    <scope>NUCLEOTIDE SEQUENCE [LARGE SCALE GENOMIC DNA]</scope>
    <source>
        <strain evidence="12 13">NK6</strain>
    </source>
</reference>
<feature type="domain" description="Potassium channel" evidence="11">
    <location>
        <begin position="2"/>
        <end position="53"/>
    </location>
</feature>
<evidence type="ECO:0000256" key="5">
    <source>
        <dbReference type="ARBA" id="ARBA00022826"/>
    </source>
</evidence>
<sequence>MLILISASLFFWFERSEQIQPFNWFSSLYFTVINFTTVGFGDIAPKTDIGRITRWLTPS</sequence>
<protein>
    <recommendedName>
        <fullName evidence="11">Potassium channel domain-containing protein</fullName>
    </recommendedName>
</protein>
<keyword evidence="7" id="KW-1133">Transmembrane helix</keyword>
<evidence type="ECO:0000256" key="3">
    <source>
        <dbReference type="ARBA" id="ARBA00022538"/>
    </source>
</evidence>
<dbReference type="SUPFAM" id="SSF81324">
    <property type="entry name" value="Voltage-gated potassium channels"/>
    <property type="match status" value="1"/>
</dbReference>
<keyword evidence="8" id="KW-0406">Ion transport</keyword>
<dbReference type="Pfam" id="PF07885">
    <property type="entry name" value="Ion_trans_2"/>
    <property type="match status" value="1"/>
</dbReference>
<keyword evidence="2" id="KW-0813">Transport</keyword>
<keyword evidence="5" id="KW-0631">Potassium channel</keyword>
<evidence type="ECO:0000256" key="9">
    <source>
        <dbReference type="ARBA" id="ARBA00023136"/>
    </source>
</evidence>
<evidence type="ECO:0000313" key="12">
    <source>
        <dbReference type="EMBL" id="BAR61830.1"/>
    </source>
</evidence>
<dbReference type="AlphaFoldDB" id="A0A0E3VX07"/>
<keyword evidence="10" id="KW-0407">Ion channel</keyword>
<proteinExistence type="predicted"/>
<evidence type="ECO:0000256" key="6">
    <source>
        <dbReference type="ARBA" id="ARBA00022958"/>
    </source>
</evidence>
<dbReference type="PANTHER" id="PTHR10027">
    <property type="entry name" value="CALCIUM-ACTIVATED POTASSIUM CHANNEL ALPHA CHAIN"/>
    <property type="match status" value="1"/>
</dbReference>
<keyword evidence="9" id="KW-0472">Membrane</keyword>
<accession>A0A0E3VX07</accession>
<evidence type="ECO:0000256" key="7">
    <source>
        <dbReference type="ARBA" id="ARBA00022989"/>
    </source>
</evidence>
<gene>
    <name evidence="12" type="ORF">NK6_8682</name>
</gene>
<evidence type="ECO:0000313" key="13">
    <source>
        <dbReference type="Proteomes" id="UP000063308"/>
    </source>
</evidence>
<evidence type="ECO:0000259" key="11">
    <source>
        <dbReference type="Pfam" id="PF07885"/>
    </source>
</evidence>